<dbReference type="EMBL" id="ML741771">
    <property type="protein sequence ID" value="KAE8331049.1"/>
    <property type="molecule type" value="Genomic_DNA"/>
</dbReference>
<feature type="compositionally biased region" description="Polar residues" evidence="1">
    <location>
        <begin position="79"/>
        <end position="91"/>
    </location>
</feature>
<organism evidence="2 3">
    <name type="scientific">Aspergillus sergii</name>
    <dbReference type="NCBI Taxonomy" id="1034303"/>
    <lineage>
        <taxon>Eukaryota</taxon>
        <taxon>Fungi</taxon>
        <taxon>Dikarya</taxon>
        <taxon>Ascomycota</taxon>
        <taxon>Pezizomycotina</taxon>
        <taxon>Eurotiomycetes</taxon>
        <taxon>Eurotiomycetidae</taxon>
        <taxon>Eurotiales</taxon>
        <taxon>Aspergillaceae</taxon>
        <taxon>Aspergillus</taxon>
        <taxon>Aspergillus subgen. Circumdati</taxon>
    </lineage>
</organism>
<evidence type="ECO:0000313" key="3">
    <source>
        <dbReference type="Proteomes" id="UP000325945"/>
    </source>
</evidence>
<reference evidence="3" key="1">
    <citation type="submission" date="2019-04" db="EMBL/GenBank/DDBJ databases">
        <title>Friends and foes A comparative genomics studyof 23 Aspergillus species from section Flavi.</title>
        <authorList>
            <consortium name="DOE Joint Genome Institute"/>
            <person name="Kjaerbolling I."/>
            <person name="Vesth T."/>
            <person name="Frisvad J.C."/>
            <person name="Nybo J.L."/>
            <person name="Theobald S."/>
            <person name="Kildgaard S."/>
            <person name="Isbrandt T."/>
            <person name="Kuo A."/>
            <person name="Sato A."/>
            <person name="Lyhne E.K."/>
            <person name="Kogle M.E."/>
            <person name="Wiebenga A."/>
            <person name="Kun R.S."/>
            <person name="Lubbers R.J."/>
            <person name="Makela M.R."/>
            <person name="Barry K."/>
            <person name="Chovatia M."/>
            <person name="Clum A."/>
            <person name="Daum C."/>
            <person name="Haridas S."/>
            <person name="He G."/>
            <person name="LaButti K."/>
            <person name="Lipzen A."/>
            <person name="Mondo S."/>
            <person name="Riley R."/>
            <person name="Salamov A."/>
            <person name="Simmons B.A."/>
            <person name="Magnuson J.K."/>
            <person name="Henrissat B."/>
            <person name="Mortensen U.H."/>
            <person name="Larsen T.O."/>
            <person name="Devries R.P."/>
            <person name="Grigoriev I.V."/>
            <person name="Machida M."/>
            <person name="Baker S.E."/>
            <person name="Andersen M.R."/>
        </authorList>
    </citation>
    <scope>NUCLEOTIDE SEQUENCE [LARGE SCALE GENOMIC DNA]</scope>
    <source>
        <strain evidence="3">CBS 130017</strain>
    </source>
</reference>
<evidence type="ECO:0000256" key="1">
    <source>
        <dbReference type="SAM" id="MobiDB-lite"/>
    </source>
</evidence>
<feature type="region of interest" description="Disordered" evidence="1">
    <location>
        <begin position="78"/>
        <end position="101"/>
    </location>
</feature>
<dbReference type="Proteomes" id="UP000325945">
    <property type="component" value="Unassembled WGS sequence"/>
</dbReference>
<keyword evidence="3" id="KW-1185">Reference proteome</keyword>
<evidence type="ECO:0000313" key="2">
    <source>
        <dbReference type="EMBL" id="KAE8331049.1"/>
    </source>
</evidence>
<accession>A0A5N6XG18</accession>
<name>A0A5N6XG18_9EURO</name>
<proteinExistence type="predicted"/>
<gene>
    <name evidence="2" type="ORF">BDV39DRAFT_169793</name>
</gene>
<dbReference type="AlphaFoldDB" id="A0A5N6XG18"/>
<protein>
    <submittedName>
        <fullName evidence="2">Uncharacterized protein</fullName>
    </submittedName>
</protein>
<sequence length="162" mass="17796">MGTSMESGLPRVMPPLTSFSVSHFVHVFISLKGMSMKKEQSSLSDHTSQAITAFRKSLRQHRLVPIVSSKANKGFNGNVFRSLSSSPNEKQGWSGGGRRLSKSTSLDISPSEASFHWLFSVVPTSPSKSRVDIRNNANELPGSQRLSCVYVLNAFLNVAKRK</sequence>